<dbReference type="Proteomes" id="UP000824782">
    <property type="component" value="Unassembled WGS sequence"/>
</dbReference>
<feature type="signal peptide" evidence="2">
    <location>
        <begin position="1"/>
        <end position="17"/>
    </location>
</feature>
<comment type="caution">
    <text evidence="3">The sequence shown here is derived from an EMBL/GenBank/DDBJ whole genome shotgun (WGS) entry which is preliminary data.</text>
</comment>
<proteinExistence type="predicted"/>
<keyword evidence="4" id="KW-1185">Reference proteome</keyword>
<keyword evidence="2" id="KW-0732">Signal</keyword>
<gene>
    <name evidence="3" type="ORF">GDO81_000129</name>
</gene>
<feature type="chain" id="PRO_5043820931" evidence="2">
    <location>
        <begin position="18"/>
        <end position="169"/>
    </location>
</feature>
<sequence>MIVLLGLLLTVCNIFLSRCPYGSEVFRSCRKHSYDSEPGEEDTGGPQLQRTIRAPNNTPLGTPSGDSDTLLASSLHTTPSTITGLSQTDEFSDWSGSQQTVVERDSKNARQGFTQGVGARHLGVEPLIPASSNNLPGSVWGSEVSLSGFSDLYSSAFSLYRGRSCAIRV</sequence>
<organism evidence="3 4">
    <name type="scientific">Engystomops pustulosus</name>
    <name type="common">Tungara frog</name>
    <name type="synonym">Physalaemus pustulosus</name>
    <dbReference type="NCBI Taxonomy" id="76066"/>
    <lineage>
        <taxon>Eukaryota</taxon>
        <taxon>Metazoa</taxon>
        <taxon>Chordata</taxon>
        <taxon>Craniata</taxon>
        <taxon>Vertebrata</taxon>
        <taxon>Euteleostomi</taxon>
        <taxon>Amphibia</taxon>
        <taxon>Batrachia</taxon>
        <taxon>Anura</taxon>
        <taxon>Neobatrachia</taxon>
        <taxon>Hyloidea</taxon>
        <taxon>Leptodactylidae</taxon>
        <taxon>Leiuperinae</taxon>
        <taxon>Engystomops</taxon>
    </lineage>
</organism>
<feature type="compositionally biased region" description="Polar residues" evidence="1">
    <location>
        <begin position="86"/>
        <end position="101"/>
    </location>
</feature>
<evidence type="ECO:0000256" key="1">
    <source>
        <dbReference type="SAM" id="MobiDB-lite"/>
    </source>
</evidence>
<dbReference type="EMBL" id="WNYA01000001">
    <property type="protein sequence ID" value="KAG8591334.1"/>
    <property type="molecule type" value="Genomic_DNA"/>
</dbReference>
<reference evidence="3" key="1">
    <citation type="thesis" date="2020" institute="ProQuest LLC" country="789 East Eisenhower Parkway, Ann Arbor, MI, USA">
        <title>Comparative Genomics and Chromosome Evolution.</title>
        <authorList>
            <person name="Mudd A.B."/>
        </authorList>
    </citation>
    <scope>NUCLEOTIDE SEQUENCE</scope>
    <source>
        <strain evidence="3">237g6f4</strain>
        <tissue evidence="3">Blood</tissue>
    </source>
</reference>
<accession>A0AAV7D1M5</accession>
<protein>
    <submittedName>
        <fullName evidence="3">Uncharacterized protein</fullName>
    </submittedName>
</protein>
<evidence type="ECO:0000313" key="4">
    <source>
        <dbReference type="Proteomes" id="UP000824782"/>
    </source>
</evidence>
<evidence type="ECO:0000313" key="3">
    <source>
        <dbReference type="EMBL" id="KAG8591334.1"/>
    </source>
</evidence>
<feature type="region of interest" description="Disordered" evidence="1">
    <location>
        <begin position="86"/>
        <end position="108"/>
    </location>
</feature>
<name>A0AAV7D1M5_ENGPU</name>
<dbReference type="AlphaFoldDB" id="A0AAV7D1M5"/>
<evidence type="ECO:0000256" key="2">
    <source>
        <dbReference type="SAM" id="SignalP"/>
    </source>
</evidence>